<sequence length="213" mass="23196">MTDDTNTASPQEYWDGRYGESDRMWSGDANAVLVREVTGTQPGRALDLGCGEGADAIWLARRGWRVTAVDISRIALERASRHAADAEVASRIDWVEADLGTGFPSGSFELVSAHFLHSEVELPREQILRAAASAVAPGGVLLVVGHAGWPSWEHHPDHSVEFPTPDEVLQSLELAEGEWEVLLSGEHERTQTGPDGRDGVRTDNVLKLRRLAG</sequence>
<name>A0A1E7JSW2_9ACTN</name>
<dbReference type="CDD" id="cd02440">
    <property type="entry name" value="AdoMet_MTases"/>
    <property type="match status" value="1"/>
</dbReference>
<dbReference type="PANTHER" id="PTHR43464:SF19">
    <property type="entry name" value="UBIQUINONE BIOSYNTHESIS O-METHYLTRANSFERASE, MITOCHONDRIAL"/>
    <property type="match status" value="1"/>
</dbReference>
<evidence type="ECO:0000256" key="3">
    <source>
        <dbReference type="ARBA" id="ARBA00022691"/>
    </source>
</evidence>
<dbReference type="OrthoDB" id="9786503at2"/>
<evidence type="ECO:0000256" key="1">
    <source>
        <dbReference type="ARBA" id="ARBA00022603"/>
    </source>
</evidence>
<organism evidence="5 6">
    <name type="scientific">Streptomyces abyssalis</name>
    <dbReference type="NCBI Taxonomy" id="933944"/>
    <lineage>
        <taxon>Bacteria</taxon>
        <taxon>Bacillati</taxon>
        <taxon>Actinomycetota</taxon>
        <taxon>Actinomycetes</taxon>
        <taxon>Kitasatosporales</taxon>
        <taxon>Streptomycetaceae</taxon>
        <taxon>Streptomyces</taxon>
    </lineage>
</organism>
<evidence type="ECO:0000313" key="5">
    <source>
        <dbReference type="EMBL" id="OEU91979.1"/>
    </source>
</evidence>
<dbReference type="Pfam" id="PF13649">
    <property type="entry name" value="Methyltransf_25"/>
    <property type="match status" value="1"/>
</dbReference>
<dbReference type="Gene3D" id="3.40.50.150">
    <property type="entry name" value="Vaccinia Virus protein VP39"/>
    <property type="match status" value="1"/>
</dbReference>
<dbReference type="SUPFAM" id="SSF53335">
    <property type="entry name" value="S-adenosyl-L-methionine-dependent methyltransferases"/>
    <property type="match status" value="1"/>
</dbReference>
<dbReference type="EMBL" id="LJGT01000037">
    <property type="protein sequence ID" value="OEU91979.1"/>
    <property type="molecule type" value="Genomic_DNA"/>
</dbReference>
<dbReference type="InterPro" id="IPR041698">
    <property type="entry name" value="Methyltransf_25"/>
</dbReference>
<evidence type="ECO:0000313" key="6">
    <source>
        <dbReference type="Proteomes" id="UP000176087"/>
    </source>
</evidence>
<feature type="domain" description="Methyltransferase" evidence="4">
    <location>
        <begin position="46"/>
        <end position="139"/>
    </location>
</feature>
<keyword evidence="2 5" id="KW-0808">Transferase</keyword>
<keyword evidence="1 5" id="KW-0489">Methyltransferase</keyword>
<dbReference type="PANTHER" id="PTHR43464">
    <property type="entry name" value="METHYLTRANSFERASE"/>
    <property type="match status" value="1"/>
</dbReference>
<dbReference type="STRING" id="933944.AN215_05900"/>
<dbReference type="GO" id="GO:0032259">
    <property type="term" value="P:methylation"/>
    <property type="evidence" value="ECO:0007669"/>
    <property type="project" value="UniProtKB-KW"/>
</dbReference>
<protein>
    <submittedName>
        <fullName evidence="5">SAM-dependent methyltransferase</fullName>
    </submittedName>
</protein>
<dbReference type="Proteomes" id="UP000176087">
    <property type="component" value="Unassembled WGS sequence"/>
</dbReference>
<gene>
    <name evidence="5" type="ORF">AN215_05900</name>
</gene>
<reference evidence="5 6" key="1">
    <citation type="journal article" date="2016" name="Front. Microbiol.">
        <title>Comparative Genomics Analysis of Streptomyces Species Reveals Their Adaptation to the Marine Environment and Their Diversity at the Genomic Level.</title>
        <authorList>
            <person name="Tian X."/>
            <person name="Zhang Z."/>
            <person name="Yang T."/>
            <person name="Chen M."/>
            <person name="Li J."/>
            <person name="Chen F."/>
            <person name="Yang J."/>
            <person name="Li W."/>
            <person name="Zhang B."/>
            <person name="Zhang Z."/>
            <person name="Wu J."/>
            <person name="Zhang C."/>
            <person name="Long L."/>
            <person name="Xiao J."/>
        </authorList>
    </citation>
    <scope>NUCLEOTIDE SEQUENCE [LARGE SCALE GENOMIC DNA]</scope>
    <source>
        <strain evidence="5 6">SCSIO 10390</strain>
    </source>
</reference>
<dbReference type="AlphaFoldDB" id="A0A1E7JSW2"/>
<dbReference type="PATRIC" id="fig|933944.5.peg.1463"/>
<dbReference type="RefSeq" id="WP_070009884.1">
    <property type="nucleotide sequence ID" value="NZ_LJGS01000038.1"/>
</dbReference>
<evidence type="ECO:0000256" key="2">
    <source>
        <dbReference type="ARBA" id="ARBA00022679"/>
    </source>
</evidence>
<keyword evidence="6" id="KW-1185">Reference proteome</keyword>
<dbReference type="InterPro" id="IPR029063">
    <property type="entry name" value="SAM-dependent_MTases_sf"/>
</dbReference>
<proteinExistence type="predicted"/>
<evidence type="ECO:0000259" key="4">
    <source>
        <dbReference type="Pfam" id="PF13649"/>
    </source>
</evidence>
<comment type="caution">
    <text evidence="5">The sequence shown here is derived from an EMBL/GenBank/DDBJ whole genome shotgun (WGS) entry which is preliminary data.</text>
</comment>
<keyword evidence="3" id="KW-0949">S-adenosyl-L-methionine</keyword>
<accession>A0A1E7JSW2</accession>
<dbReference type="GO" id="GO:0008168">
    <property type="term" value="F:methyltransferase activity"/>
    <property type="evidence" value="ECO:0007669"/>
    <property type="project" value="UniProtKB-KW"/>
</dbReference>